<feature type="compositionally biased region" description="Basic and acidic residues" evidence="1">
    <location>
        <begin position="176"/>
        <end position="193"/>
    </location>
</feature>
<dbReference type="OrthoDB" id="5395975at2759"/>
<feature type="compositionally biased region" description="Polar residues" evidence="1">
    <location>
        <begin position="194"/>
        <end position="203"/>
    </location>
</feature>
<feature type="region of interest" description="Disordered" evidence="1">
    <location>
        <begin position="124"/>
        <end position="203"/>
    </location>
</feature>
<protein>
    <submittedName>
        <fullName evidence="2">Uncharacterized protein</fullName>
    </submittedName>
</protein>
<dbReference type="Proteomes" id="UP000327118">
    <property type="component" value="Unassembled WGS sequence"/>
</dbReference>
<evidence type="ECO:0000313" key="2">
    <source>
        <dbReference type="EMBL" id="KAE8351385.1"/>
    </source>
</evidence>
<reference evidence="3" key="1">
    <citation type="submission" date="2019-04" db="EMBL/GenBank/DDBJ databases">
        <title>Friends and foes A comparative genomics studyof 23 Aspergillus species from section Flavi.</title>
        <authorList>
            <consortium name="DOE Joint Genome Institute"/>
            <person name="Kjaerbolling I."/>
            <person name="Vesth T."/>
            <person name="Frisvad J.C."/>
            <person name="Nybo J.L."/>
            <person name="Theobald S."/>
            <person name="Kildgaard S."/>
            <person name="Isbrandt T."/>
            <person name="Kuo A."/>
            <person name="Sato A."/>
            <person name="Lyhne E.K."/>
            <person name="Kogle M.E."/>
            <person name="Wiebenga A."/>
            <person name="Kun R.S."/>
            <person name="Lubbers R.J."/>
            <person name="Makela M.R."/>
            <person name="Barry K."/>
            <person name="Chovatia M."/>
            <person name="Clum A."/>
            <person name="Daum C."/>
            <person name="Haridas S."/>
            <person name="He G."/>
            <person name="LaButti K."/>
            <person name="Lipzen A."/>
            <person name="Mondo S."/>
            <person name="Riley R."/>
            <person name="Salamov A."/>
            <person name="Simmons B.A."/>
            <person name="Magnuson J.K."/>
            <person name="Henrissat B."/>
            <person name="Mortensen U.H."/>
            <person name="Larsen T.O."/>
            <person name="Devries R.P."/>
            <person name="Grigoriev I.V."/>
            <person name="Machida M."/>
            <person name="Baker S.E."/>
            <person name="Andersen M.R."/>
        </authorList>
    </citation>
    <scope>NUCLEOTIDE SEQUENCE [LARGE SCALE GENOMIC DNA]</scope>
    <source>
        <strain evidence="3">CBS 553.77</strain>
    </source>
</reference>
<feature type="region of interest" description="Disordered" evidence="1">
    <location>
        <begin position="46"/>
        <end position="69"/>
    </location>
</feature>
<evidence type="ECO:0000313" key="3">
    <source>
        <dbReference type="Proteomes" id="UP000327118"/>
    </source>
</evidence>
<evidence type="ECO:0000256" key="1">
    <source>
        <dbReference type="SAM" id="MobiDB-lite"/>
    </source>
</evidence>
<dbReference type="EMBL" id="ML739173">
    <property type="protein sequence ID" value="KAE8351385.1"/>
    <property type="molecule type" value="Genomic_DNA"/>
</dbReference>
<gene>
    <name evidence="2" type="ORF">BDV28DRAFT_137190</name>
</gene>
<feature type="compositionally biased region" description="Polar residues" evidence="1">
    <location>
        <begin position="56"/>
        <end position="69"/>
    </location>
</feature>
<feature type="compositionally biased region" description="Polar residues" evidence="1">
    <location>
        <begin position="152"/>
        <end position="162"/>
    </location>
</feature>
<dbReference type="AlphaFoldDB" id="A0A5N6Z135"/>
<name>A0A5N6Z135_9EURO</name>
<organism evidence="2 3">
    <name type="scientific">Aspergillus coremiiformis</name>
    <dbReference type="NCBI Taxonomy" id="138285"/>
    <lineage>
        <taxon>Eukaryota</taxon>
        <taxon>Fungi</taxon>
        <taxon>Dikarya</taxon>
        <taxon>Ascomycota</taxon>
        <taxon>Pezizomycotina</taxon>
        <taxon>Eurotiomycetes</taxon>
        <taxon>Eurotiomycetidae</taxon>
        <taxon>Eurotiales</taxon>
        <taxon>Aspergillaceae</taxon>
        <taxon>Aspergillus</taxon>
        <taxon>Aspergillus subgen. Circumdati</taxon>
    </lineage>
</organism>
<accession>A0A5N6Z135</accession>
<sequence length="398" mass="44807">MERSEILVHISAPCGRSDDARYRAQIEAILGFQSASRQMITSLNPDGHNNHDDTISAATTDGLSQSWLPSTTTSLKESVTSPNGLPNNLAIILSDETIVSGNRQRPNGQPHSCYQEDLLESPVSVIPDSQPGRPSSDPDNLQDVDHPLSINGPHSFSCSPSASPIKRYQANSPSPKPRDGLKRPRPNERRTDESITTQIGDFTVQSTPLATSLRTNFPVPAEIKPPLPPISNGQFSTHITPTLEMLATRLERRTYRPLHQTRELDKLERGHWYLRINITELETYESIVSVKENSGACNWDMSMFSRFWSFLTEFIKEGRAGWGVWCILEDMVRAQLPRDVQRPSLREANTRQLTLKAYAWGEIASHIYLLLFLASERRVRKMGAQWRDGRDDVVIQMP</sequence>
<keyword evidence="3" id="KW-1185">Reference proteome</keyword>
<proteinExistence type="predicted"/>